<dbReference type="OrthoDB" id="2783063at2759"/>
<name>A0A9Q3BN37_9BASI</name>
<proteinExistence type="predicted"/>
<evidence type="ECO:0008006" key="3">
    <source>
        <dbReference type="Google" id="ProtNLM"/>
    </source>
</evidence>
<organism evidence="1 2">
    <name type="scientific">Austropuccinia psidii MF-1</name>
    <dbReference type="NCBI Taxonomy" id="1389203"/>
    <lineage>
        <taxon>Eukaryota</taxon>
        <taxon>Fungi</taxon>
        <taxon>Dikarya</taxon>
        <taxon>Basidiomycota</taxon>
        <taxon>Pucciniomycotina</taxon>
        <taxon>Pucciniomycetes</taxon>
        <taxon>Pucciniales</taxon>
        <taxon>Sphaerophragmiaceae</taxon>
        <taxon>Austropuccinia</taxon>
    </lineage>
</organism>
<dbReference type="EMBL" id="AVOT02001791">
    <property type="protein sequence ID" value="MBW0468168.1"/>
    <property type="molecule type" value="Genomic_DNA"/>
</dbReference>
<protein>
    <recommendedName>
        <fullName evidence="3">DUF4219 domain-containing protein</fullName>
    </recommendedName>
</protein>
<reference evidence="1" key="1">
    <citation type="submission" date="2021-03" db="EMBL/GenBank/DDBJ databases">
        <title>Draft genome sequence of rust myrtle Austropuccinia psidii MF-1, a brazilian biotype.</title>
        <authorList>
            <person name="Quecine M.C."/>
            <person name="Pachon D.M.R."/>
            <person name="Bonatelli M.L."/>
            <person name="Correr F.H."/>
            <person name="Franceschini L.M."/>
            <person name="Leite T.F."/>
            <person name="Margarido G.R.A."/>
            <person name="Almeida C.A."/>
            <person name="Ferrarezi J.A."/>
            <person name="Labate C.A."/>
        </authorList>
    </citation>
    <scope>NUCLEOTIDE SEQUENCE</scope>
    <source>
        <strain evidence="1">MF-1</strain>
    </source>
</reference>
<gene>
    <name evidence="1" type="ORF">O181_007883</name>
</gene>
<dbReference type="AlphaFoldDB" id="A0A9Q3BN37"/>
<evidence type="ECO:0000313" key="2">
    <source>
        <dbReference type="Proteomes" id="UP000765509"/>
    </source>
</evidence>
<accession>A0A9Q3BN37</accession>
<evidence type="ECO:0000313" key="1">
    <source>
        <dbReference type="EMBL" id="MBW0468168.1"/>
    </source>
</evidence>
<comment type="caution">
    <text evidence="1">The sequence shown here is derived from an EMBL/GenBank/DDBJ whole genome shotgun (WGS) entry which is preliminary data.</text>
</comment>
<sequence length="191" mass="22070">MDKQDINQRISLKERNYLTWVTAIEAELRHIGCWKFVDGADGVITEEKKEKSYFFIMRYLDESIVAFVGNKISTEEKGDSRELLRMLNAKFVGSGVQAQGIALDRFLELNFQNLDKWIDDLQTTTRCMSLTGTDVNNALGTRLAIRKLPHKYEMLIRLLTYGNKYPTIKEITISVEKDQALFQAKKSNTHR</sequence>
<dbReference type="Proteomes" id="UP000765509">
    <property type="component" value="Unassembled WGS sequence"/>
</dbReference>
<keyword evidence="2" id="KW-1185">Reference proteome</keyword>